<dbReference type="GO" id="GO:0003677">
    <property type="term" value="F:DNA binding"/>
    <property type="evidence" value="ECO:0007669"/>
    <property type="project" value="UniProtKB-UniRule"/>
</dbReference>
<dbReference type="Gene3D" id="3.30.160.60">
    <property type="entry name" value="Classic Zinc Finger"/>
    <property type="match status" value="1"/>
</dbReference>
<evidence type="ECO:0000256" key="1">
    <source>
        <dbReference type="ARBA" id="ARBA00008857"/>
    </source>
</evidence>
<dbReference type="GeneID" id="94692821"/>
<proteinExistence type="inferred from homology"/>
<name>A0A1H3QRZ3_9BURK</name>
<evidence type="ECO:0000313" key="8">
    <source>
        <dbReference type="EMBL" id="SDZ16362.1"/>
    </source>
</evidence>
<dbReference type="PANTHER" id="PTHR30629:SF2">
    <property type="entry name" value="PROPHAGE INTEGRASE INTS-RELATED"/>
    <property type="match status" value="1"/>
</dbReference>
<sequence>MGRRRERASGFGLLPRMEARPRKNGLVTYRYHPVGGKPINLGTDRTAAMQAVLEMNHAPNSQGTIRELWDLYQKTARWTALAERTKQDYESYSLKLIEVMGEVPAAAVRPTDIARFLRVERADAPVRGNREIALLSNLMNVAIERGLIDANPCKQVKKNSERARTEAPEPAELRAFLDWLEAGSPARKTLALMAEFAALAGSRRVEFLALQVPQIDMQAGEIRLMRAKQHGGTKRAENIAMGPAMLDLAKRLLQLPRPETSLHVFINQHGSPLTESGFTTGWQRAMVEALETKVISRRFTFHDLRAYYTTQHKARYGALPELHASSATTARVYDRSKVSKRQSLG</sequence>
<dbReference type="AlphaFoldDB" id="A0A1H3QRZ3"/>
<evidence type="ECO:0000313" key="9">
    <source>
        <dbReference type="Proteomes" id="UP000183417"/>
    </source>
</evidence>
<evidence type="ECO:0000256" key="4">
    <source>
        <dbReference type="ARBA" id="ARBA00023172"/>
    </source>
</evidence>
<keyword evidence="2" id="KW-0229">DNA integration</keyword>
<dbReference type="InterPro" id="IPR013762">
    <property type="entry name" value="Integrase-like_cat_sf"/>
</dbReference>
<dbReference type="InterPro" id="IPR050808">
    <property type="entry name" value="Phage_Integrase"/>
</dbReference>
<dbReference type="PANTHER" id="PTHR30629">
    <property type="entry name" value="PROPHAGE INTEGRASE"/>
    <property type="match status" value="1"/>
</dbReference>
<dbReference type="Proteomes" id="UP000183417">
    <property type="component" value="Unassembled WGS sequence"/>
</dbReference>
<gene>
    <name evidence="8" type="ORF">SAMN05421547_113118</name>
</gene>
<dbReference type="GO" id="GO:0015074">
    <property type="term" value="P:DNA integration"/>
    <property type="evidence" value="ECO:0007669"/>
    <property type="project" value="UniProtKB-KW"/>
</dbReference>
<dbReference type="CDD" id="cd00397">
    <property type="entry name" value="DNA_BRE_C"/>
    <property type="match status" value="1"/>
</dbReference>
<feature type="domain" description="Core-binding (CB)" evidence="7">
    <location>
        <begin position="60"/>
        <end position="143"/>
    </location>
</feature>
<dbReference type="GO" id="GO:0006310">
    <property type="term" value="P:DNA recombination"/>
    <property type="evidence" value="ECO:0007669"/>
    <property type="project" value="UniProtKB-KW"/>
</dbReference>
<dbReference type="PROSITE" id="PS51898">
    <property type="entry name" value="TYR_RECOMBINASE"/>
    <property type="match status" value="1"/>
</dbReference>
<organism evidence="8 9">
    <name type="scientific">Delftia lacustris</name>
    <dbReference type="NCBI Taxonomy" id="558537"/>
    <lineage>
        <taxon>Bacteria</taxon>
        <taxon>Pseudomonadati</taxon>
        <taxon>Pseudomonadota</taxon>
        <taxon>Betaproteobacteria</taxon>
        <taxon>Burkholderiales</taxon>
        <taxon>Comamonadaceae</taxon>
        <taxon>Delftia</taxon>
    </lineage>
</organism>
<accession>A0A1H3QRZ3</accession>
<dbReference type="InterPro" id="IPR044068">
    <property type="entry name" value="CB"/>
</dbReference>
<dbReference type="RefSeq" id="WP_074922853.1">
    <property type="nucleotide sequence ID" value="NZ_CP141274.1"/>
</dbReference>
<evidence type="ECO:0000259" key="7">
    <source>
        <dbReference type="PROSITE" id="PS51900"/>
    </source>
</evidence>
<dbReference type="InterPro" id="IPR002104">
    <property type="entry name" value="Integrase_catalytic"/>
</dbReference>
<evidence type="ECO:0000256" key="3">
    <source>
        <dbReference type="ARBA" id="ARBA00023125"/>
    </source>
</evidence>
<evidence type="ECO:0000259" key="6">
    <source>
        <dbReference type="PROSITE" id="PS51898"/>
    </source>
</evidence>
<protein>
    <submittedName>
        <fullName evidence="8">Site-specific recombinase XerD</fullName>
    </submittedName>
</protein>
<keyword evidence="4" id="KW-0233">DNA recombination</keyword>
<feature type="domain" description="Tyr recombinase" evidence="6">
    <location>
        <begin position="163"/>
        <end position="345"/>
    </location>
</feature>
<reference evidence="8 9" key="1">
    <citation type="submission" date="2016-10" db="EMBL/GenBank/DDBJ databases">
        <authorList>
            <person name="de Groot N.N."/>
        </authorList>
    </citation>
    <scope>NUCLEOTIDE SEQUENCE [LARGE SCALE GENOMIC DNA]</scope>
    <source>
        <strain evidence="8 9">LMG 24775</strain>
    </source>
</reference>
<evidence type="ECO:0000256" key="5">
    <source>
        <dbReference type="PROSITE-ProRule" id="PRU01248"/>
    </source>
</evidence>
<evidence type="ECO:0000256" key="2">
    <source>
        <dbReference type="ARBA" id="ARBA00022908"/>
    </source>
</evidence>
<dbReference type="SUPFAM" id="SSF56349">
    <property type="entry name" value="DNA breaking-rejoining enzymes"/>
    <property type="match status" value="1"/>
</dbReference>
<keyword evidence="3 5" id="KW-0238">DNA-binding</keyword>
<dbReference type="Gene3D" id="1.10.150.130">
    <property type="match status" value="1"/>
</dbReference>
<dbReference type="EMBL" id="FNPE01000013">
    <property type="protein sequence ID" value="SDZ16362.1"/>
    <property type="molecule type" value="Genomic_DNA"/>
</dbReference>
<dbReference type="InterPro" id="IPR011010">
    <property type="entry name" value="DNA_brk_join_enz"/>
</dbReference>
<comment type="similarity">
    <text evidence="1">Belongs to the 'phage' integrase family.</text>
</comment>
<dbReference type="InterPro" id="IPR010998">
    <property type="entry name" value="Integrase_recombinase_N"/>
</dbReference>
<dbReference type="Gene3D" id="1.10.443.10">
    <property type="entry name" value="Intergrase catalytic core"/>
    <property type="match status" value="1"/>
</dbReference>
<dbReference type="PROSITE" id="PS51900">
    <property type="entry name" value="CB"/>
    <property type="match status" value="1"/>
</dbReference>
<dbReference type="Pfam" id="PF00589">
    <property type="entry name" value="Phage_integrase"/>
    <property type="match status" value="1"/>
</dbReference>